<dbReference type="AlphaFoldDB" id="A0A1N7FXH5"/>
<protein>
    <submittedName>
        <fullName evidence="2">Uncharacterized protein</fullName>
    </submittedName>
</protein>
<evidence type="ECO:0000313" key="2">
    <source>
        <dbReference type="EMBL" id="SIS05019.1"/>
    </source>
</evidence>
<name>A0A1N7FXH5_9ACTN</name>
<organism evidence="2 3">
    <name type="scientific">Microbispora rosea</name>
    <dbReference type="NCBI Taxonomy" id="58117"/>
    <lineage>
        <taxon>Bacteria</taxon>
        <taxon>Bacillati</taxon>
        <taxon>Actinomycetota</taxon>
        <taxon>Actinomycetes</taxon>
        <taxon>Streptosporangiales</taxon>
        <taxon>Streptosporangiaceae</taxon>
        <taxon>Microbispora</taxon>
    </lineage>
</organism>
<dbReference type="InterPro" id="IPR046042">
    <property type="entry name" value="DUF6000"/>
</dbReference>
<reference evidence="3" key="1">
    <citation type="submission" date="2017-01" db="EMBL/GenBank/DDBJ databases">
        <authorList>
            <person name="Varghese N."/>
            <person name="Submissions S."/>
        </authorList>
    </citation>
    <scope>NUCLEOTIDE SEQUENCE [LARGE SCALE GENOMIC DNA]</scope>
    <source>
        <strain evidence="3">ATCC 12950</strain>
    </source>
</reference>
<dbReference type="EMBL" id="FTNI01000024">
    <property type="protein sequence ID" value="SIS05019.1"/>
    <property type="molecule type" value="Genomic_DNA"/>
</dbReference>
<proteinExistence type="predicted"/>
<keyword evidence="3" id="KW-1185">Reference proteome</keyword>
<evidence type="ECO:0000313" key="3">
    <source>
        <dbReference type="Proteomes" id="UP000186096"/>
    </source>
</evidence>
<sequence>MHAKCAAGEPLVPMTDCYYDQHCVIGALLRLDDRLGTSHADRFLTTGLWHASAFSRLNPAVYRPSSSATVTTGPAPAGISRRRW</sequence>
<dbReference type="Pfam" id="PF19463">
    <property type="entry name" value="DUF6000"/>
    <property type="match status" value="1"/>
</dbReference>
<gene>
    <name evidence="2" type="ORF">SAMN05421833_124124</name>
</gene>
<evidence type="ECO:0000256" key="1">
    <source>
        <dbReference type="SAM" id="MobiDB-lite"/>
    </source>
</evidence>
<accession>A0A1N7FXH5</accession>
<dbReference type="Proteomes" id="UP000186096">
    <property type="component" value="Unassembled WGS sequence"/>
</dbReference>
<feature type="region of interest" description="Disordered" evidence="1">
    <location>
        <begin position="65"/>
        <end position="84"/>
    </location>
</feature>